<reference evidence="3 4" key="1">
    <citation type="submission" date="2018-10" db="EMBL/GenBank/DDBJ databases">
        <title>Sphingobacterium sp. M05W1-28.</title>
        <authorList>
            <person name="Cai H."/>
        </authorList>
    </citation>
    <scope>NUCLEOTIDE SEQUENCE [LARGE SCALE GENOMIC DNA]</scope>
    <source>
        <strain evidence="3 4">M05W1-28</strain>
    </source>
</reference>
<keyword evidence="1" id="KW-0880">Kelch repeat</keyword>
<dbReference type="SUPFAM" id="SSF117281">
    <property type="entry name" value="Kelch motif"/>
    <property type="match status" value="1"/>
</dbReference>
<dbReference type="EMBL" id="RBWS01000009">
    <property type="protein sequence ID" value="RKO71222.1"/>
    <property type="molecule type" value="Genomic_DNA"/>
</dbReference>
<gene>
    <name evidence="3" type="ORF">D7322_13800</name>
</gene>
<accession>A0A420VY25</accession>
<dbReference type="OrthoDB" id="9803597at2"/>
<evidence type="ECO:0000256" key="1">
    <source>
        <dbReference type="ARBA" id="ARBA00022441"/>
    </source>
</evidence>
<organism evidence="3 4">
    <name type="scientific">Sphingobacterium puteale</name>
    <dbReference type="NCBI Taxonomy" id="2420510"/>
    <lineage>
        <taxon>Bacteria</taxon>
        <taxon>Pseudomonadati</taxon>
        <taxon>Bacteroidota</taxon>
        <taxon>Sphingobacteriia</taxon>
        <taxon>Sphingobacteriales</taxon>
        <taxon>Sphingobacteriaceae</taxon>
        <taxon>Sphingobacterium</taxon>
    </lineage>
</organism>
<dbReference type="PANTHER" id="PTHR46260:SF3">
    <property type="entry name" value="RING-TYPE DOMAIN-CONTAINING PROTEIN"/>
    <property type="match status" value="1"/>
</dbReference>
<protein>
    <submittedName>
        <fullName evidence="3">Galactose oxidase</fullName>
    </submittedName>
</protein>
<comment type="caution">
    <text evidence="3">The sequence shown here is derived from an EMBL/GenBank/DDBJ whole genome shotgun (WGS) entry which is preliminary data.</text>
</comment>
<evidence type="ECO:0000313" key="4">
    <source>
        <dbReference type="Proteomes" id="UP000282423"/>
    </source>
</evidence>
<name>A0A420VY25_9SPHI</name>
<dbReference type="InterPro" id="IPR015915">
    <property type="entry name" value="Kelch-typ_b-propeller"/>
</dbReference>
<dbReference type="AlphaFoldDB" id="A0A420VY25"/>
<keyword evidence="2" id="KW-0677">Repeat</keyword>
<dbReference type="InterPro" id="IPR051746">
    <property type="entry name" value="Kelch_domain_containing_8"/>
</dbReference>
<evidence type="ECO:0000256" key="2">
    <source>
        <dbReference type="ARBA" id="ARBA00022737"/>
    </source>
</evidence>
<evidence type="ECO:0000313" key="3">
    <source>
        <dbReference type="EMBL" id="RKO71222.1"/>
    </source>
</evidence>
<keyword evidence="4" id="KW-1185">Reference proteome</keyword>
<dbReference type="Gene3D" id="2.120.10.80">
    <property type="entry name" value="Kelch-type beta propeller"/>
    <property type="match status" value="1"/>
</dbReference>
<proteinExistence type="predicted"/>
<sequence>MWHCISKLALFYFLFMGYREGIAQALSNRMVWDTAAQVADPMGYAGAYVGKAQGHAYALGGANFPSGIPPWEGGKKVWTDRIFILNSNGSPQEAAFQLPRPMGYGAYASYQDCIYLAGGSDQLGHLQATYRLELSVDSGRFTRLPDLPAPIANCASVRIKNYWYVLGGINSPDALTASNNCWRLDLDHPENGWTVLSAIPGPGRMLAVVGNADGELLILSGVTLINGKRKYLKDAYLLTADGVWQQLPELSHAVAAAPSPAAFDAKSGQLLIFGGDDGALAAASPVGHPGFSDRILAYDIQQRTWADVGQVPVRKSKGQGDSLATELLPPVTTGLLQQADQIFIPMGEVRPGVRTNRILTIRFKP</sequence>
<dbReference type="Proteomes" id="UP000282423">
    <property type="component" value="Unassembled WGS sequence"/>
</dbReference>
<dbReference type="PANTHER" id="PTHR46260">
    <property type="entry name" value="RING-TYPE DOMAIN-CONTAINING PROTEIN"/>
    <property type="match status" value="1"/>
</dbReference>